<gene>
    <name evidence="1" type="ORF">A3843_18130</name>
</gene>
<dbReference type="EMBL" id="LVVZ01000041">
    <property type="protein sequence ID" value="OKL42576.1"/>
    <property type="molecule type" value="Genomic_DNA"/>
</dbReference>
<evidence type="ECO:0008006" key="3">
    <source>
        <dbReference type="Google" id="ProtNLM"/>
    </source>
</evidence>
<comment type="caution">
    <text evidence="1">The sequence shown here is derived from an EMBL/GenBank/DDBJ whole genome shotgun (WGS) entry which is preliminary data.</text>
</comment>
<proteinExistence type="predicted"/>
<sequence length="125" mass="12676">MRLESRPVAILAGLALTARILLLSLGILTVSDSAVAGLGHLCAPSGYSTKAPVSDDETAAHLCHCGILCAQNAVSKLTATPPSVPSLGANEMSVTGILRPAPLVATAHANSEGPNIRAPPYSIEL</sequence>
<name>A0A1U7JCU4_9HYPH</name>
<protein>
    <recommendedName>
        <fullName evidence="3">DUF2946 domain-containing protein</fullName>
    </recommendedName>
</protein>
<keyword evidence="2" id="KW-1185">Reference proteome</keyword>
<accession>A0A1U7JCU4</accession>
<reference evidence="1 2" key="1">
    <citation type="submission" date="2016-03" db="EMBL/GenBank/DDBJ databases">
        <title>Genome sequence of Nesiotobacter sp. nov., a moderately halophilic alphaproteobacterium isolated from the Yellow Sea, China.</title>
        <authorList>
            <person name="Zhang G."/>
            <person name="Zhang R."/>
        </authorList>
    </citation>
    <scope>NUCLEOTIDE SEQUENCE [LARGE SCALE GENOMIC DNA]</scope>
    <source>
        <strain evidence="1 2">WB1-6</strain>
    </source>
</reference>
<evidence type="ECO:0000313" key="2">
    <source>
        <dbReference type="Proteomes" id="UP000185783"/>
    </source>
</evidence>
<organism evidence="1 2">
    <name type="scientific">Pseudovibrio exalbescens</name>
    <dbReference type="NCBI Taxonomy" id="197461"/>
    <lineage>
        <taxon>Bacteria</taxon>
        <taxon>Pseudomonadati</taxon>
        <taxon>Pseudomonadota</taxon>
        <taxon>Alphaproteobacteria</taxon>
        <taxon>Hyphomicrobiales</taxon>
        <taxon>Stappiaceae</taxon>
        <taxon>Pseudovibrio</taxon>
    </lineage>
</organism>
<dbReference type="AlphaFoldDB" id="A0A1U7JCU4"/>
<dbReference type="STRING" id="197461.A3843_18130"/>
<evidence type="ECO:0000313" key="1">
    <source>
        <dbReference type="EMBL" id="OKL42576.1"/>
    </source>
</evidence>
<dbReference type="Proteomes" id="UP000185783">
    <property type="component" value="Unassembled WGS sequence"/>
</dbReference>